<dbReference type="RefSeq" id="XP_067918723.1">
    <property type="nucleotide sequence ID" value="XM_068069300.1"/>
</dbReference>
<name>A0A2C6KK35_9APIC</name>
<accession>A0A2C6KK35</accession>
<keyword evidence="3" id="KW-1185">Reference proteome</keyword>
<organism evidence="2 3">
    <name type="scientific">Cystoisospora suis</name>
    <dbReference type="NCBI Taxonomy" id="483139"/>
    <lineage>
        <taxon>Eukaryota</taxon>
        <taxon>Sar</taxon>
        <taxon>Alveolata</taxon>
        <taxon>Apicomplexa</taxon>
        <taxon>Conoidasida</taxon>
        <taxon>Coccidia</taxon>
        <taxon>Eucoccidiorida</taxon>
        <taxon>Eimeriorina</taxon>
        <taxon>Sarcocystidae</taxon>
        <taxon>Cystoisospora</taxon>
    </lineage>
</organism>
<evidence type="ECO:0000256" key="1">
    <source>
        <dbReference type="SAM" id="MobiDB-lite"/>
    </source>
</evidence>
<dbReference type="VEuPathDB" id="ToxoDB:CSUI_009184"/>
<protein>
    <submittedName>
        <fullName evidence="2">Uncharacterized protein</fullName>
    </submittedName>
</protein>
<dbReference type="EMBL" id="MIGC01005377">
    <property type="protein sequence ID" value="PHJ16998.1"/>
    <property type="molecule type" value="Genomic_DNA"/>
</dbReference>
<proteinExistence type="predicted"/>
<evidence type="ECO:0000313" key="2">
    <source>
        <dbReference type="EMBL" id="PHJ16998.1"/>
    </source>
</evidence>
<comment type="caution">
    <text evidence="2">The sequence shown here is derived from an EMBL/GenBank/DDBJ whole genome shotgun (WGS) entry which is preliminary data.</text>
</comment>
<feature type="region of interest" description="Disordered" evidence="1">
    <location>
        <begin position="1"/>
        <end position="22"/>
    </location>
</feature>
<gene>
    <name evidence="2" type="ORF">CSUI_009184</name>
</gene>
<dbReference type="GeneID" id="94432511"/>
<evidence type="ECO:0000313" key="3">
    <source>
        <dbReference type="Proteomes" id="UP000221165"/>
    </source>
</evidence>
<reference evidence="2 3" key="1">
    <citation type="journal article" date="2017" name="Int. J. Parasitol.">
        <title>The genome of the protozoan parasite Cystoisospora suis and a reverse vaccinology approach to identify vaccine candidates.</title>
        <authorList>
            <person name="Palmieri N."/>
            <person name="Shrestha A."/>
            <person name="Ruttkowski B."/>
            <person name="Beck T."/>
            <person name="Vogl C."/>
            <person name="Tomley F."/>
            <person name="Blake D.P."/>
            <person name="Joachim A."/>
        </authorList>
    </citation>
    <scope>NUCLEOTIDE SEQUENCE [LARGE SCALE GENOMIC DNA]</scope>
    <source>
        <strain evidence="2 3">Wien I</strain>
    </source>
</reference>
<dbReference type="Proteomes" id="UP000221165">
    <property type="component" value="Unassembled WGS sequence"/>
</dbReference>
<dbReference type="AlphaFoldDB" id="A0A2C6KK35"/>
<sequence length="84" mass="9738">MKTAMVSMKKTKKKGQEEEKRKKKKTFLCLGVILSSIYDLLSRSNQLESNTQLHYFLLHSAPYGNLSIYLSVRLESVFYLLCIC</sequence>